<keyword evidence="1" id="KW-0472">Membrane</keyword>
<feature type="non-terminal residue" evidence="2">
    <location>
        <position position="1"/>
    </location>
</feature>
<accession>A0A2P5CXG7</accession>
<keyword evidence="1" id="KW-1133">Transmembrane helix</keyword>
<name>A0A2P5CXG7_PARAD</name>
<dbReference type="AlphaFoldDB" id="A0A2P5CXG7"/>
<protein>
    <submittedName>
        <fullName evidence="2">Uncharacterized protein</fullName>
    </submittedName>
</protein>
<gene>
    <name evidence="2" type="ORF">PanWU01x14_114920</name>
</gene>
<feature type="transmembrane region" description="Helical" evidence="1">
    <location>
        <begin position="97"/>
        <end position="116"/>
    </location>
</feature>
<evidence type="ECO:0000256" key="1">
    <source>
        <dbReference type="SAM" id="Phobius"/>
    </source>
</evidence>
<evidence type="ECO:0000313" key="2">
    <source>
        <dbReference type="EMBL" id="PON65749.1"/>
    </source>
</evidence>
<comment type="caution">
    <text evidence="2">The sequence shown here is derived from an EMBL/GenBank/DDBJ whole genome shotgun (WGS) entry which is preliminary data.</text>
</comment>
<sequence length="118" mass="13788">IITTYLHLNKQIQKKGVEIKKRKENPPKSINFLRKTIIEESKLKAVHLKNLMFKVVSSFTWFIIIIFNIPTQVLIFFRSTKPLSQLGPVRTSTMSHFLIINTAKILNLIPAEVFLFRH</sequence>
<dbReference type="Proteomes" id="UP000237105">
    <property type="component" value="Unassembled WGS sequence"/>
</dbReference>
<evidence type="ECO:0000313" key="3">
    <source>
        <dbReference type="Proteomes" id="UP000237105"/>
    </source>
</evidence>
<dbReference type="EMBL" id="JXTB01000085">
    <property type="protein sequence ID" value="PON65749.1"/>
    <property type="molecule type" value="Genomic_DNA"/>
</dbReference>
<dbReference type="OrthoDB" id="10317066at2759"/>
<reference evidence="3" key="1">
    <citation type="submission" date="2016-06" db="EMBL/GenBank/DDBJ databases">
        <title>Parallel loss of symbiosis genes in relatives of nitrogen-fixing non-legume Parasponia.</title>
        <authorList>
            <person name="Van Velzen R."/>
            <person name="Holmer R."/>
            <person name="Bu F."/>
            <person name="Rutten L."/>
            <person name="Van Zeijl A."/>
            <person name="Liu W."/>
            <person name="Santuari L."/>
            <person name="Cao Q."/>
            <person name="Sharma T."/>
            <person name="Shen D."/>
            <person name="Roswanjaya Y."/>
            <person name="Wardhani T."/>
            <person name="Kalhor M.S."/>
            <person name="Jansen J."/>
            <person name="Van den Hoogen J."/>
            <person name="Gungor B."/>
            <person name="Hartog M."/>
            <person name="Hontelez J."/>
            <person name="Verver J."/>
            <person name="Yang W.-C."/>
            <person name="Schijlen E."/>
            <person name="Repin R."/>
            <person name="Schilthuizen M."/>
            <person name="Schranz E."/>
            <person name="Heidstra R."/>
            <person name="Miyata K."/>
            <person name="Fedorova E."/>
            <person name="Kohlen W."/>
            <person name="Bisseling T."/>
            <person name="Smit S."/>
            <person name="Geurts R."/>
        </authorList>
    </citation>
    <scope>NUCLEOTIDE SEQUENCE [LARGE SCALE GENOMIC DNA]</scope>
    <source>
        <strain evidence="3">cv. WU1-14</strain>
    </source>
</reference>
<keyword evidence="3" id="KW-1185">Reference proteome</keyword>
<organism evidence="2 3">
    <name type="scientific">Parasponia andersonii</name>
    <name type="common">Sponia andersonii</name>
    <dbReference type="NCBI Taxonomy" id="3476"/>
    <lineage>
        <taxon>Eukaryota</taxon>
        <taxon>Viridiplantae</taxon>
        <taxon>Streptophyta</taxon>
        <taxon>Embryophyta</taxon>
        <taxon>Tracheophyta</taxon>
        <taxon>Spermatophyta</taxon>
        <taxon>Magnoliopsida</taxon>
        <taxon>eudicotyledons</taxon>
        <taxon>Gunneridae</taxon>
        <taxon>Pentapetalae</taxon>
        <taxon>rosids</taxon>
        <taxon>fabids</taxon>
        <taxon>Rosales</taxon>
        <taxon>Cannabaceae</taxon>
        <taxon>Parasponia</taxon>
    </lineage>
</organism>
<feature type="transmembrane region" description="Helical" evidence="1">
    <location>
        <begin position="51"/>
        <end position="77"/>
    </location>
</feature>
<keyword evidence="1" id="KW-0812">Transmembrane</keyword>
<proteinExistence type="predicted"/>